<dbReference type="AlphaFoldDB" id="A0ABD0V022"/>
<organism evidence="1 2">
    <name type="scientific">Dendrobium thyrsiflorum</name>
    <name type="common">Pinecone-like raceme dendrobium</name>
    <name type="synonym">Orchid</name>
    <dbReference type="NCBI Taxonomy" id="117978"/>
    <lineage>
        <taxon>Eukaryota</taxon>
        <taxon>Viridiplantae</taxon>
        <taxon>Streptophyta</taxon>
        <taxon>Embryophyta</taxon>
        <taxon>Tracheophyta</taxon>
        <taxon>Spermatophyta</taxon>
        <taxon>Magnoliopsida</taxon>
        <taxon>Liliopsida</taxon>
        <taxon>Asparagales</taxon>
        <taxon>Orchidaceae</taxon>
        <taxon>Epidendroideae</taxon>
        <taxon>Malaxideae</taxon>
        <taxon>Dendrobiinae</taxon>
        <taxon>Dendrobium</taxon>
    </lineage>
</organism>
<reference evidence="1 2" key="1">
    <citation type="journal article" date="2024" name="Plant Biotechnol. J.">
        <title>Dendrobium thyrsiflorum genome and its molecular insights into genes involved in important horticultural traits.</title>
        <authorList>
            <person name="Chen B."/>
            <person name="Wang J.Y."/>
            <person name="Zheng P.J."/>
            <person name="Li K.L."/>
            <person name="Liang Y.M."/>
            <person name="Chen X.F."/>
            <person name="Zhang C."/>
            <person name="Zhao X."/>
            <person name="He X."/>
            <person name="Zhang G.Q."/>
            <person name="Liu Z.J."/>
            <person name="Xu Q."/>
        </authorList>
    </citation>
    <scope>NUCLEOTIDE SEQUENCE [LARGE SCALE GENOMIC DNA]</scope>
    <source>
        <strain evidence="1">GZMU011</strain>
    </source>
</reference>
<keyword evidence="2" id="KW-1185">Reference proteome</keyword>
<protein>
    <submittedName>
        <fullName evidence="1">Uncharacterized protein</fullName>
    </submittedName>
</protein>
<comment type="caution">
    <text evidence="1">The sequence shown here is derived from an EMBL/GenBank/DDBJ whole genome shotgun (WGS) entry which is preliminary data.</text>
</comment>
<name>A0ABD0V022_DENTH</name>
<dbReference type="Proteomes" id="UP001552299">
    <property type="component" value="Unassembled WGS sequence"/>
</dbReference>
<evidence type="ECO:0000313" key="2">
    <source>
        <dbReference type="Proteomes" id="UP001552299"/>
    </source>
</evidence>
<proteinExistence type="predicted"/>
<gene>
    <name evidence="1" type="ORF">M5K25_010134</name>
</gene>
<dbReference type="EMBL" id="JANQDX010000009">
    <property type="protein sequence ID" value="KAL0918143.1"/>
    <property type="molecule type" value="Genomic_DNA"/>
</dbReference>
<accession>A0ABD0V022</accession>
<evidence type="ECO:0000313" key="1">
    <source>
        <dbReference type="EMBL" id="KAL0918143.1"/>
    </source>
</evidence>
<sequence>MKSISLHFLGEDIRPALASRRLPGAGSGDGFCLLVVASYFWRSSEMDFSSFCLYFNLMAGINEMSSWSFARNVD</sequence>